<comment type="caution">
    <text evidence="4">The sequence shown here is derived from an EMBL/GenBank/DDBJ whole genome shotgun (WGS) entry which is preliminary data.</text>
</comment>
<gene>
    <name evidence="4" type="ORF">C7450_115118</name>
</gene>
<dbReference type="Proteomes" id="UP000248021">
    <property type="component" value="Unassembled WGS sequence"/>
</dbReference>
<dbReference type="RefSeq" id="WP_342588556.1">
    <property type="nucleotide sequence ID" value="NZ_JAHBRY010000001.1"/>
</dbReference>
<accession>A0A2V3U604</accession>
<name>A0A2V3U604_9HYPH</name>
<dbReference type="Pfam" id="PF16653">
    <property type="entry name" value="Sacchrp_dh_C"/>
    <property type="match status" value="1"/>
</dbReference>
<dbReference type="InterPro" id="IPR036291">
    <property type="entry name" value="NAD(P)-bd_dom_sf"/>
</dbReference>
<dbReference type="Gene3D" id="3.30.360.10">
    <property type="entry name" value="Dihydrodipicolinate Reductase, domain 2"/>
    <property type="match status" value="1"/>
</dbReference>
<dbReference type="Gene3D" id="3.40.50.720">
    <property type="entry name" value="NAD(P)-binding Rossmann-like Domain"/>
    <property type="match status" value="1"/>
</dbReference>
<feature type="domain" description="Saccharopine dehydrogenase-like C-terminal" evidence="3">
    <location>
        <begin position="142"/>
        <end position="364"/>
    </location>
</feature>
<keyword evidence="5" id="KW-1185">Reference proteome</keyword>
<evidence type="ECO:0000313" key="5">
    <source>
        <dbReference type="Proteomes" id="UP000248021"/>
    </source>
</evidence>
<dbReference type="InterPro" id="IPR051168">
    <property type="entry name" value="AASS"/>
</dbReference>
<reference evidence="4 5" key="1">
    <citation type="submission" date="2018-05" db="EMBL/GenBank/DDBJ databases">
        <title>Genomic Encyclopedia of Type Strains, Phase IV (KMG-IV): sequencing the most valuable type-strain genomes for metagenomic binning, comparative biology and taxonomic classification.</title>
        <authorList>
            <person name="Goeker M."/>
        </authorList>
    </citation>
    <scope>NUCLEOTIDE SEQUENCE [LARGE SCALE GENOMIC DNA]</scope>
    <source>
        <strain evidence="4 5">DSM 6462</strain>
    </source>
</reference>
<proteinExistence type="predicted"/>
<dbReference type="PANTHER" id="PTHR11133:SF22">
    <property type="entry name" value="ALPHA-AMINOADIPIC SEMIALDEHYDE SYNTHASE, MITOCHONDRIAL"/>
    <property type="match status" value="1"/>
</dbReference>
<dbReference type="AlphaFoldDB" id="A0A2V3U604"/>
<dbReference type="PANTHER" id="PTHR11133">
    <property type="entry name" value="SACCHAROPINE DEHYDROGENASE"/>
    <property type="match status" value="1"/>
</dbReference>
<dbReference type="Pfam" id="PF03435">
    <property type="entry name" value="Sacchrp_dh_NADP"/>
    <property type="match status" value="1"/>
</dbReference>
<dbReference type="SUPFAM" id="SSF51735">
    <property type="entry name" value="NAD(P)-binding Rossmann-fold domains"/>
    <property type="match status" value="1"/>
</dbReference>
<dbReference type="InterPro" id="IPR032095">
    <property type="entry name" value="Sacchrp_dh-like_C"/>
</dbReference>
<protein>
    <submittedName>
        <fullName evidence="4">Saccharopine dehydrogenase-like NADP-dependent oxidoreductase</fullName>
    </submittedName>
</protein>
<evidence type="ECO:0000259" key="3">
    <source>
        <dbReference type="Pfam" id="PF16653"/>
    </source>
</evidence>
<sequence>MTIQLPVQSLVRSMPAEVAVTPSRRITVLGAGHIGTTIATMLAGAGHAVTLADASGAQLALVHGKSLRRTRLDAADRSALLRHLNNQDIVVSALPYSLNRGIAQAAVETGTHYFDLTEDVATTAFIRALAVDSPVAMMPQCGLAPGFICVLGAEMAQRFEHLHSLRMRVGALPRYPTNALRYNVTWSIDGLINEYCNPCEIIHAGQVTRVPALEGLEQVLIDGVAYEAFNTSGGLGTLTETLAGQVDDMSYKTLRYPGHAEIMKLLLQGLALAEDRPTLRRILERAAPFTPNDVVVIFVTGIGERRGRMEEDSIILRYESTAELGAIQLTTAAGCVAMIELFLTGRLPARGFLKQEDARLEDYLGTVAGQLLLQKARGSETH</sequence>
<keyword evidence="1" id="KW-0560">Oxidoreductase</keyword>
<evidence type="ECO:0000256" key="1">
    <source>
        <dbReference type="ARBA" id="ARBA00023002"/>
    </source>
</evidence>
<organism evidence="4 5">
    <name type="scientific">Chelatococcus asaccharovorans</name>
    <dbReference type="NCBI Taxonomy" id="28210"/>
    <lineage>
        <taxon>Bacteria</taxon>
        <taxon>Pseudomonadati</taxon>
        <taxon>Pseudomonadota</taxon>
        <taxon>Alphaproteobacteria</taxon>
        <taxon>Hyphomicrobiales</taxon>
        <taxon>Chelatococcaceae</taxon>
        <taxon>Chelatococcus</taxon>
    </lineage>
</organism>
<dbReference type="GO" id="GO:0016491">
    <property type="term" value="F:oxidoreductase activity"/>
    <property type="evidence" value="ECO:0007669"/>
    <property type="project" value="UniProtKB-KW"/>
</dbReference>
<dbReference type="InterPro" id="IPR005097">
    <property type="entry name" value="Sacchrp_dh_NADP-bd"/>
</dbReference>
<dbReference type="EMBL" id="QJJK01000015">
    <property type="protein sequence ID" value="PXW52919.1"/>
    <property type="molecule type" value="Genomic_DNA"/>
</dbReference>
<evidence type="ECO:0000259" key="2">
    <source>
        <dbReference type="Pfam" id="PF03435"/>
    </source>
</evidence>
<feature type="domain" description="Saccharopine dehydrogenase NADP binding" evidence="2">
    <location>
        <begin position="26"/>
        <end position="120"/>
    </location>
</feature>
<evidence type="ECO:0000313" key="4">
    <source>
        <dbReference type="EMBL" id="PXW52919.1"/>
    </source>
</evidence>
<dbReference type="SUPFAM" id="SSF55347">
    <property type="entry name" value="Glyceraldehyde-3-phosphate dehydrogenase-like, C-terminal domain"/>
    <property type="match status" value="1"/>
</dbReference>